<keyword evidence="5 6" id="KW-0472">Membrane</keyword>
<comment type="caution">
    <text evidence="8">The sequence shown here is derived from an EMBL/GenBank/DDBJ whole genome shotgun (WGS) entry which is preliminary data.</text>
</comment>
<evidence type="ECO:0000313" key="8">
    <source>
        <dbReference type="EMBL" id="GAG36487.1"/>
    </source>
</evidence>
<proteinExistence type="predicted"/>
<sequence length="253" mass="28512">RVTGVPASRLRAALHEQQILQDKSLPVDVRVVKFYENSSLQNSDSNNLATAGVGLQLQAVERSKSGGTDNSTNIAAAYVELLDKSSGQSLGTHLVSQRLSDHETLSIEGNAEDVFDTVNVGDREYQIGLKFHREVKPYWIQLEDVRRTDYSGSDTPRDYSSFIRIVDTETGADRKDRVWMNNPLRYRGETFYQSEYIPLPSGKEMTGIQVVRNSGWLIPYVACSITAIGLLAHFLGTLTRFLRRREQEAKKER</sequence>
<accession>X0XMF8</accession>
<dbReference type="InterPro" id="IPR007816">
    <property type="entry name" value="ResB-like_domain"/>
</dbReference>
<dbReference type="AlphaFoldDB" id="X0XMF8"/>
<reference evidence="8" key="1">
    <citation type="journal article" date="2014" name="Front. Microbiol.">
        <title>High frequency of phylogenetically diverse reductive dehalogenase-homologous genes in deep subseafloor sedimentary metagenomes.</title>
        <authorList>
            <person name="Kawai M."/>
            <person name="Futagami T."/>
            <person name="Toyoda A."/>
            <person name="Takaki Y."/>
            <person name="Nishi S."/>
            <person name="Hori S."/>
            <person name="Arai W."/>
            <person name="Tsubouchi T."/>
            <person name="Morono Y."/>
            <person name="Uchiyama I."/>
            <person name="Ito T."/>
            <person name="Fujiyama A."/>
            <person name="Inagaki F."/>
            <person name="Takami H."/>
        </authorList>
    </citation>
    <scope>NUCLEOTIDE SEQUENCE</scope>
    <source>
        <strain evidence="8">Expedition CK06-06</strain>
    </source>
</reference>
<evidence type="ECO:0000256" key="1">
    <source>
        <dbReference type="ARBA" id="ARBA00004141"/>
    </source>
</evidence>
<evidence type="ECO:0000256" key="3">
    <source>
        <dbReference type="ARBA" id="ARBA00022748"/>
    </source>
</evidence>
<organism evidence="8">
    <name type="scientific">marine sediment metagenome</name>
    <dbReference type="NCBI Taxonomy" id="412755"/>
    <lineage>
        <taxon>unclassified sequences</taxon>
        <taxon>metagenomes</taxon>
        <taxon>ecological metagenomes</taxon>
    </lineage>
</organism>
<dbReference type="GO" id="GO:0017004">
    <property type="term" value="P:cytochrome complex assembly"/>
    <property type="evidence" value="ECO:0007669"/>
    <property type="project" value="UniProtKB-KW"/>
</dbReference>
<dbReference type="EMBL" id="BARS01041831">
    <property type="protein sequence ID" value="GAG36487.1"/>
    <property type="molecule type" value="Genomic_DNA"/>
</dbReference>
<name>X0XMF8_9ZZZZ</name>
<keyword evidence="2 6" id="KW-0812">Transmembrane</keyword>
<feature type="non-terminal residue" evidence="8">
    <location>
        <position position="253"/>
    </location>
</feature>
<evidence type="ECO:0000256" key="5">
    <source>
        <dbReference type="ARBA" id="ARBA00023136"/>
    </source>
</evidence>
<feature type="non-terminal residue" evidence="8">
    <location>
        <position position="1"/>
    </location>
</feature>
<evidence type="ECO:0000256" key="4">
    <source>
        <dbReference type="ARBA" id="ARBA00022989"/>
    </source>
</evidence>
<protein>
    <recommendedName>
        <fullName evidence="7">ResB-like domain-containing protein</fullName>
    </recommendedName>
</protein>
<evidence type="ECO:0000256" key="2">
    <source>
        <dbReference type="ARBA" id="ARBA00022692"/>
    </source>
</evidence>
<dbReference type="GO" id="GO:0016020">
    <property type="term" value="C:membrane"/>
    <property type="evidence" value="ECO:0007669"/>
    <property type="project" value="UniProtKB-SubCell"/>
</dbReference>
<feature type="domain" description="ResB-like" evidence="7">
    <location>
        <begin position="114"/>
        <end position="196"/>
    </location>
</feature>
<gene>
    <name evidence="8" type="ORF">S01H1_63549</name>
</gene>
<feature type="transmembrane region" description="Helical" evidence="6">
    <location>
        <begin position="216"/>
        <end position="235"/>
    </location>
</feature>
<evidence type="ECO:0000259" key="7">
    <source>
        <dbReference type="Pfam" id="PF05140"/>
    </source>
</evidence>
<keyword evidence="4 6" id="KW-1133">Transmembrane helix</keyword>
<keyword evidence="3" id="KW-0201">Cytochrome c-type biogenesis</keyword>
<evidence type="ECO:0000256" key="6">
    <source>
        <dbReference type="SAM" id="Phobius"/>
    </source>
</evidence>
<dbReference type="Pfam" id="PF05140">
    <property type="entry name" value="ResB"/>
    <property type="match status" value="1"/>
</dbReference>
<comment type="subcellular location">
    <subcellularLocation>
        <location evidence="1">Membrane</location>
        <topology evidence="1">Multi-pass membrane protein</topology>
    </subcellularLocation>
</comment>